<keyword evidence="2" id="KW-0812">Transmembrane</keyword>
<organism evidence="3 4">
    <name type="scientific">Tulasnella calospora MUT 4182</name>
    <dbReference type="NCBI Taxonomy" id="1051891"/>
    <lineage>
        <taxon>Eukaryota</taxon>
        <taxon>Fungi</taxon>
        <taxon>Dikarya</taxon>
        <taxon>Basidiomycota</taxon>
        <taxon>Agaricomycotina</taxon>
        <taxon>Agaricomycetes</taxon>
        <taxon>Cantharellales</taxon>
        <taxon>Tulasnellaceae</taxon>
        <taxon>Tulasnella</taxon>
    </lineage>
</organism>
<reference evidence="3 4" key="1">
    <citation type="submission" date="2014-04" db="EMBL/GenBank/DDBJ databases">
        <authorList>
            <consortium name="DOE Joint Genome Institute"/>
            <person name="Kuo A."/>
            <person name="Girlanda M."/>
            <person name="Perotto S."/>
            <person name="Kohler A."/>
            <person name="Nagy L.G."/>
            <person name="Floudas D."/>
            <person name="Copeland A."/>
            <person name="Barry K.W."/>
            <person name="Cichocki N."/>
            <person name="Veneault-Fourrey C."/>
            <person name="LaButti K."/>
            <person name="Lindquist E.A."/>
            <person name="Lipzen A."/>
            <person name="Lundell T."/>
            <person name="Morin E."/>
            <person name="Murat C."/>
            <person name="Sun H."/>
            <person name="Tunlid A."/>
            <person name="Henrissat B."/>
            <person name="Grigoriev I.V."/>
            <person name="Hibbett D.S."/>
            <person name="Martin F."/>
            <person name="Nordberg H.P."/>
            <person name="Cantor M.N."/>
            <person name="Hua S.X."/>
        </authorList>
    </citation>
    <scope>NUCLEOTIDE SEQUENCE [LARGE SCALE GENOMIC DNA]</scope>
    <source>
        <strain evidence="3 4">MUT 4182</strain>
    </source>
</reference>
<protein>
    <submittedName>
        <fullName evidence="3">Uncharacterized protein</fullName>
    </submittedName>
</protein>
<evidence type="ECO:0000256" key="1">
    <source>
        <dbReference type="SAM" id="MobiDB-lite"/>
    </source>
</evidence>
<dbReference type="HOGENOM" id="CLU_138682_0_0_1"/>
<dbReference type="EMBL" id="KN822946">
    <property type="protein sequence ID" value="KIO33794.1"/>
    <property type="molecule type" value="Genomic_DNA"/>
</dbReference>
<sequence length="141" mass="15429">MSTAATTTTTTTTRATDPVGVPNPSSETLPPAYGTPECPAPAYEEMQEPPTMAKYLFKFGFMFPPFWIIGIMIFFTRMEPTPESECGKTAAEQADEIALLRKAELKWSKRCAYALLSLIALVGLIVLICFGAKVGAFKHRS</sequence>
<feature type="transmembrane region" description="Helical" evidence="2">
    <location>
        <begin position="112"/>
        <end position="132"/>
    </location>
</feature>
<gene>
    <name evidence="3" type="ORF">M407DRAFT_240932</name>
</gene>
<reference evidence="4" key="2">
    <citation type="submission" date="2015-01" db="EMBL/GenBank/DDBJ databases">
        <title>Evolutionary Origins and Diversification of the Mycorrhizal Mutualists.</title>
        <authorList>
            <consortium name="DOE Joint Genome Institute"/>
            <consortium name="Mycorrhizal Genomics Consortium"/>
            <person name="Kohler A."/>
            <person name="Kuo A."/>
            <person name="Nagy L.G."/>
            <person name="Floudas D."/>
            <person name="Copeland A."/>
            <person name="Barry K.W."/>
            <person name="Cichocki N."/>
            <person name="Veneault-Fourrey C."/>
            <person name="LaButti K."/>
            <person name="Lindquist E.A."/>
            <person name="Lipzen A."/>
            <person name="Lundell T."/>
            <person name="Morin E."/>
            <person name="Murat C."/>
            <person name="Riley R."/>
            <person name="Ohm R."/>
            <person name="Sun H."/>
            <person name="Tunlid A."/>
            <person name="Henrissat B."/>
            <person name="Grigoriev I.V."/>
            <person name="Hibbett D.S."/>
            <person name="Martin F."/>
        </authorList>
    </citation>
    <scope>NUCLEOTIDE SEQUENCE [LARGE SCALE GENOMIC DNA]</scope>
    <source>
        <strain evidence="4">MUT 4182</strain>
    </source>
</reference>
<feature type="compositionally biased region" description="Low complexity" evidence="1">
    <location>
        <begin position="1"/>
        <end position="16"/>
    </location>
</feature>
<dbReference type="AlphaFoldDB" id="A0A0C3QXJ1"/>
<name>A0A0C3QXJ1_9AGAM</name>
<proteinExistence type="predicted"/>
<feature type="region of interest" description="Disordered" evidence="1">
    <location>
        <begin position="1"/>
        <end position="39"/>
    </location>
</feature>
<feature type="transmembrane region" description="Helical" evidence="2">
    <location>
        <begin position="55"/>
        <end position="75"/>
    </location>
</feature>
<evidence type="ECO:0000313" key="3">
    <source>
        <dbReference type="EMBL" id="KIO33794.1"/>
    </source>
</evidence>
<keyword evidence="4" id="KW-1185">Reference proteome</keyword>
<keyword evidence="2" id="KW-1133">Transmembrane helix</keyword>
<dbReference type="Proteomes" id="UP000054248">
    <property type="component" value="Unassembled WGS sequence"/>
</dbReference>
<dbReference type="OrthoDB" id="3358294at2759"/>
<evidence type="ECO:0000256" key="2">
    <source>
        <dbReference type="SAM" id="Phobius"/>
    </source>
</evidence>
<accession>A0A0C3QXJ1</accession>
<keyword evidence="2" id="KW-0472">Membrane</keyword>
<evidence type="ECO:0000313" key="4">
    <source>
        <dbReference type="Proteomes" id="UP000054248"/>
    </source>
</evidence>